<evidence type="ECO:0000256" key="2">
    <source>
        <dbReference type="ARBA" id="ARBA00010065"/>
    </source>
</evidence>
<comment type="pathway">
    <text evidence="9">Protein modification; lipoprotein biosynthesis (N-acyl transfer).</text>
</comment>
<dbReference type="EMBL" id="CP063458">
    <property type="protein sequence ID" value="QOV87751.1"/>
    <property type="molecule type" value="Genomic_DNA"/>
</dbReference>
<dbReference type="CDD" id="cd07571">
    <property type="entry name" value="ALP_N-acyl_transferase"/>
    <property type="match status" value="1"/>
</dbReference>
<dbReference type="UniPathway" id="UPA00666"/>
<dbReference type="KEGG" id="hbs:IPV69_15830"/>
<dbReference type="AlphaFoldDB" id="A0A7M2WSH0"/>
<dbReference type="InterPro" id="IPR045378">
    <property type="entry name" value="LNT_N"/>
</dbReference>
<comment type="catalytic activity">
    <reaction evidence="9">
        <text>N-terminal S-1,2-diacyl-sn-glyceryl-L-cysteinyl-[lipoprotein] + a glycerophospholipid = N-acyl-S-1,2-diacyl-sn-glyceryl-L-cysteinyl-[lipoprotein] + a 2-acyl-sn-glycero-3-phospholipid + H(+)</text>
        <dbReference type="Rhea" id="RHEA:48228"/>
        <dbReference type="Rhea" id="RHEA-COMP:14681"/>
        <dbReference type="Rhea" id="RHEA-COMP:14684"/>
        <dbReference type="ChEBI" id="CHEBI:15378"/>
        <dbReference type="ChEBI" id="CHEBI:136912"/>
        <dbReference type="ChEBI" id="CHEBI:140656"/>
        <dbReference type="ChEBI" id="CHEBI:140657"/>
        <dbReference type="ChEBI" id="CHEBI:140660"/>
        <dbReference type="EC" id="2.3.1.269"/>
    </reaction>
</comment>
<feature type="domain" description="CN hydrolase" evidence="11">
    <location>
        <begin position="279"/>
        <end position="583"/>
    </location>
</feature>
<proteinExistence type="inferred from homology"/>
<dbReference type="Pfam" id="PF20154">
    <property type="entry name" value="LNT_N"/>
    <property type="match status" value="1"/>
</dbReference>
<evidence type="ECO:0000256" key="8">
    <source>
        <dbReference type="ARBA" id="ARBA00023315"/>
    </source>
</evidence>
<dbReference type="GO" id="GO:0016410">
    <property type="term" value="F:N-acyltransferase activity"/>
    <property type="evidence" value="ECO:0007669"/>
    <property type="project" value="UniProtKB-UniRule"/>
</dbReference>
<evidence type="ECO:0000256" key="5">
    <source>
        <dbReference type="ARBA" id="ARBA00022692"/>
    </source>
</evidence>
<dbReference type="GO" id="GO:0005886">
    <property type="term" value="C:plasma membrane"/>
    <property type="evidence" value="ECO:0007669"/>
    <property type="project" value="UniProtKB-SubCell"/>
</dbReference>
<protein>
    <recommendedName>
        <fullName evidence="9">Apolipoprotein N-acyltransferase</fullName>
        <shortName evidence="9">ALP N-acyltransferase</shortName>
        <ecNumber evidence="9">2.3.1.269</ecNumber>
    </recommendedName>
</protein>
<dbReference type="HAMAP" id="MF_01148">
    <property type="entry name" value="Lnt"/>
    <property type="match status" value="1"/>
</dbReference>
<dbReference type="PANTHER" id="PTHR38686:SF1">
    <property type="entry name" value="APOLIPOPROTEIN N-ACYLTRANSFERASE"/>
    <property type="match status" value="1"/>
</dbReference>
<name>A0A7M2WSH0_9BACT</name>
<evidence type="ECO:0000256" key="6">
    <source>
        <dbReference type="ARBA" id="ARBA00022989"/>
    </source>
</evidence>
<dbReference type="GO" id="GO:0042158">
    <property type="term" value="P:lipoprotein biosynthetic process"/>
    <property type="evidence" value="ECO:0007669"/>
    <property type="project" value="UniProtKB-UniRule"/>
</dbReference>
<feature type="transmembrane region" description="Helical" evidence="9">
    <location>
        <begin position="38"/>
        <end position="57"/>
    </location>
</feature>
<dbReference type="Gene3D" id="3.60.110.10">
    <property type="entry name" value="Carbon-nitrogen hydrolase"/>
    <property type="match status" value="1"/>
</dbReference>
<dbReference type="InterPro" id="IPR004563">
    <property type="entry name" value="Apolipo_AcylTrfase"/>
</dbReference>
<organism evidence="12 13">
    <name type="scientific">Humisphaera borealis</name>
    <dbReference type="NCBI Taxonomy" id="2807512"/>
    <lineage>
        <taxon>Bacteria</taxon>
        <taxon>Pseudomonadati</taxon>
        <taxon>Planctomycetota</taxon>
        <taxon>Phycisphaerae</taxon>
        <taxon>Tepidisphaerales</taxon>
        <taxon>Tepidisphaeraceae</taxon>
        <taxon>Humisphaera</taxon>
    </lineage>
</organism>
<dbReference type="Proteomes" id="UP000593765">
    <property type="component" value="Chromosome"/>
</dbReference>
<feature type="region of interest" description="Disordered" evidence="10">
    <location>
        <begin position="1"/>
        <end position="27"/>
    </location>
</feature>
<dbReference type="SUPFAM" id="SSF56317">
    <property type="entry name" value="Carbon-nitrogen hydrolase"/>
    <property type="match status" value="1"/>
</dbReference>
<feature type="transmembrane region" description="Helical" evidence="9">
    <location>
        <begin position="593"/>
        <end position="614"/>
    </location>
</feature>
<evidence type="ECO:0000256" key="7">
    <source>
        <dbReference type="ARBA" id="ARBA00023136"/>
    </source>
</evidence>
<dbReference type="InterPro" id="IPR036526">
    <property type="entry name" value="C-N_Hydrolase_sf"/>
</dbReference>
<evidence type="ECO:0000256" key="3">
    <source>
        <dbReference type="ARBA" id="ARBA00022475"/>
    </source>
</evidence>
<evidence type="ECO:0000259" key="11">
    <source>
        <dbReference type="PROSITE" id="PS50263"/>
    </source>
</evidence>
<evidence type="ECO:0000256" key="9">
    <source>
        <dbReference type="HAMAP-Rule" id="MF_01148"/>
    </source>
</evidence>
<keyword evidence="5 9" id="KW-0812">Transmembrane</keyword>
<comment type="function">
    <text evidence="9">Catalyzes the phospholipid dependent N-acylation of the N-terminal cysteine of apolipoprotein, the last step in lipoprotein maturation.</text>
</comment>
<keyword evidence="7 9" id="KW-0472">Membrane</keyword>
<dbReference type="NCBIfam" id="TIGR00546">
    <property type="entry name" value="lnt"/>
    <property type="match status" value="1"/>
</dbReference>
<dbReference type="RefSeq" id="WP_206290661.1">
    <property type="nucleotide sequence ID" value="NZ_CP063458.1"/>
</dbReference>
<evidence type="ECO:0000256" key="10">
    <source>
        <dbReference type="SAM" id="MobiDB-lite"/>
    </source>
</evidence>
<dbReference type="PROSITE" id="PS50263">
    <property type="entry name" value="CN_HYDROLASE"/>
    <property type="match status" value="1"/>
</dbReference>
<reference evidence="12 13" key="1">
    <citation type="submission" date="2020-10" db="EMBL/GenBank/DDBJ databases">
        <title>Wide distribution of Phycisphaera-like planctomycetes from WD2101 soil group in peatlands and genome analysis of the first cultivated representative.</title>
        <authorList>
            <person name="Dedysh S.N."/>
            <person name="Beletsky A.V."/>
            <person name="Ivanova A."/>
            <person name="Kulichevskaya I.S."/>
            <person name="Suzina N.E."/>
            <person name="Philippov D.A."/>
            <person name="Rakitin A.L."/>
            <person name="Mardanov A.V."/>
            <person name="Ravin N.V."/>
        </authorList>
    </citation>
    <scope>NUCLEOTIDE SEQUENCE [LARGE SCALE GENOMIC DNA]</scope>
    <source>
        <strain evidence="12 13">M1803</strain>
    </source>
</reference>
<accession>A0A7M2WSH0</accession>
<comment type="similarity">
    <text evidence="2 9">Belongs to the CN hydrolase family. Apolipoprotein N-acyltransferase subfamily.</text>
</comment>
<keyword evidence="8 9" id="KW-0012">Acyltransferase</keyword>
<dbReference type="Pfam" id="PF00795">
    <property type="entry name" value="CN_hydrolase"/>
    <property type="match status" value="1"/>
</dbReference>
<evidence type="ECO:0000256" key="4">
    <source>
        <dbReference type="ARBA" id="ARBA00022679"/>
    </source>
</evidence>
<sequence length="631" mass="69675">MGRRKSKEHADIRQVGPDAPADAASPGTRSPRLFVDRWYGKLILLLVGTILLTLAYAPFYQFWAAWIGLVPLIVVTSRTKGTWRAAFWGWLAGVLFFSANVWWLLTITGPGVIALVFWLGIYWAVAAAVLRPIVRTVTTAATGIELADTTGDHEAMEPNGTVASLRLLLVFPVLWVGAEWVRGNWPFYGFSWFNLSYSQTPVLHLCQIADLLGEHGISFWVAMINALAALFIFNGWRFRGLLRPVLVVCGVLVAVGIYGVWRFAQTESHLLPGPTVLLVQPNIPQSNSGDKGAPMEDLIDFHVAQTNAAMKERPDADLAVWSETMMPEMNAEFAASMASLGLASRDAERAKREIAQLARRYKVSLLVGGSFAGRVKLVSTDPRMPMVEKAGRRNSAYYFLRDTGELADRFDKIHLVPFGEYIPFEESFPWLYRQLIALGPPNMEDYQLDRGERAKIFLLPKDRQPATQPVAADKAWRFVTSICFEDADADLNAWHFRGGGGRGSVDAKQADFIVNISNDGWFKLTMMPQHFQVATLRSIENRVPTVRSVNTGISGFIDSLGRSRNDLVIPANTEGTLASSIMLDSRTTFFTRWGNWIGPGCALGLGLVGVGNVVKRRRARRAGAASNGGAA</sequence>
<feature type="transmembrane region" description="Helical" evidence="9">
    <location>
        <begin position="241"/>
        <end position="261"/>
    </location>
</feature>
<feature type="transmembrane region" description="Helical" evidence="9">
    <location>
        <begin position="86"/>
        <end position="105"/>
    </location>
</feature>
<dbReference type="PANTHER" id="PTHR38686">
    <property type="entry name" value="APOLIPOPROTEIN N-ACYLTRANSFERASE"/>
    <property type="match status" value="1"/>
</dbReference>
<comment type="subcellular location">
    <subcellularLocation>
        <location evidence="1 9">Cell membrane</location>
        <topology evidence="1 9">Multi-pass membrane protein</topology>
    </subcellularLocation>
</comment>
<feature type="transmembrane region" description="Helical" evidence="9">
    <location>
        <begin position="111"/>
        <end position="130"/>
    </location>
</feature>
<keyword evidence="4 9" id="KW-0808">Transferase</keyword>
<keyword evidence="6 9" id="KW-1133">Transmembrane helix</keyword>
<keyword evidence="13" id="KW-1185">Reference proteome</keyword>
<feature type="transmembrane region" description="Helical" evidence="9">
    <location>
        <begin position="217"/>
        <end position="234"/>
    </location>
</feature>
<gene>
    <name evidence="9 12" type="primary">lnt</name>
    <name evidence="12" type="ORF">IPV69_15830</name>
</gene>
<dbReference type="InterPro" id="IPR003010">
    <property type="entry name" value="C-N_Hydrolase"/>
</dbReference>
<keyword evidence="3 9" id="KW-1003">Cell membrane</keyword>
<feature type="transmembrane region" description="Helical" evidence="9">
    <location>
        <begin position="63"/>
        <end position="79"/>
    </location>
</feature>
<feature type="transmembrane region" description="Helical" evidence="9">
    <location>
        <begin position="163"/>
        <end position="181"/>
    </location>
</feature>
<evidence type="ECO:0000256" key="1">
    <source>
        <dbReference type="ARBA" id="ARBA00004651"/>
    </source>
</evidence>
<evidence type="ECO:0000313" key="12">
    <source>
        <dbReference type="EMBL" id="QOV87751.1"/>
    </source>
</evidence>
<evidence type="ECO:0000313" key="13">
    <source>
        <dbReference type="Proteomes" id="UP000593765"/>
    </source>
</evidence>
<dbReference type="EC" id="2.3.1.269" evidence="9"/>